<evidence type="ECO:0000256" key="5">
    <source>
        <dbReference type="ARBA" id="ARBA00022801"/>
    </source>
</evidence>
<evidence type="ECO:0000256" key="1">
    <source>
        <dbReference type="ARBA" id="ARBA00000707"/>
    </source>
</evidence>
<accession>A0A813F0Q0</accession>
<keyword evidence="5" id="KW-0378">Hydrolase</keyword>
<evidence type="ECO:0000259" key="7">
    <source>
        <dbReference type="Pfam" id="PF21403"/>
    </source>
</evidence>
<keyword evidence="3" id="KW-0645">Protease</keyword>
<evidence type="ECO:0000256" key="6">
    <source>
        <dbReference type="ARBA" id="ARBA00022807"/>
    </source>
</evidence>
<gene>
    <name evidence="8" type="ORF">PGLA1383_LOCUS22187</name>
</gene>
<dbReference type="EMBL" id="CAJNNV010015935">
    <property type="protein sequence ID" value="CAE8603993.1"/>
    <property type="molecule type" value="Genomic_DNA"/>
</dbReference>
<dbReference type="EC" id="3.4.19.12" evidence="2"/>
<dbReference type="Pfam" id="PF21403">
    <property type="entry name" value="OTU1_UBXL"/>
    <property type="match status" value="1"/>
</dbReference>
<dbReference type="Proteomes" id="UP000654075">
    <property type="component" value="Unassembled WGS sequence"/>
</dbReference>
<dbReference type="AlphaFoldDB" id="A0A813F0Q0"/>
<keyword evidence="4" id="KW-0833">Ubl conjugation pathway</keyword>
<feature type="non-terminal residue" evidence="8">
    <location>
        <position position="68"/>
    </location>
</feature>
<sequence length="68" mass="7248">VRWQGKTSSLSLADDASAGDLQEAILQQCGVARERQQLKGGFPPKPLDLASSPPGAKLLADFGLRDRD</sequence>
<dbReference type="Gene3D" id="3.10.20.90">
    <property type="entry name" value="Phosphatidylinositol 3-kinase Catalytic Subunit, Chain A, domain 1"/>
    <property type="match status" value="1"/>
</dbReference>
<feature type="non-terminal residue" evidence="8">
    <location>
        <position position="1"/>
    </location>
</feature>
<dbReference type="InterPro" id="IPR029071">
    <property type="entry name" value="Ubiquitin-like_domsf"/>
</dbReference>
<reference evidence="8" key="1">
    <citation type="submission" date="2021-02" db="EMBL/GenBank/DDBJ databases">
        <authorList>
            <person name="Dougan E. K."/>
            <person name="Rhodes N."/>
            <person name="Thang M."/>
            <person name="Chan C."/>
        </authorList>
    </citation>
    <scope>NUCLEOTIDE SEQUENCE</scope>
</reference>
<protein>
    <recommendedName>
        <fullName evidence="2">ubiquitinyl hydrolase 1</fullName>
        <ecNumber evidence="2">3.4.19.12</ecNumber>
    </recommendedName>
</protein>
<keyword evidence="9" id="KW-1185">Reference proteome</keyword>
<name>A0A813F0Q0_POLGL</name>
<evidence type="ECO:0000313" key="8">
    <source>
        <dbReference type="EMBL" id="CAE8603993.1"/>
    </source>
</evidence>
<proteinExistence type="predicted"/>
<dbReference type="SUPFAM" id="SSF54236">
    <property type="entry name" value="Ubiquitin-like"/>
    <property type="match status" value="1"/>
</dbReference>
<evidence type="ECO:0000256" key="2">
    <source>
        <dbReference type="ARBA" id="ARBA00012759"/>
    </source>
</evidence>
<dbReference type="InterPro" id="IPR048857">
    <property type="entry name" value="OTU1_Ubl"/>
</dbReference>
<evidence type="ECO:0000313" key="9">
    <source>
        <dbReference type="Proteomes" id="UP000654075"/>
    </source>
</evidence>
<evidence type="ECO:0000256" key="4">
    <source>
        <dbReference type="ARBA" id="ARBA00022786"/>
    </source>
</evidence>
<comment type="caution">
    <text evidence="8">The sequence shown here is derived from an EMBL/GenBank/DDBJ whole genome shotgun (WGS) entry which is preliminary data.</text>
</comment>
<evidence type="ECO:0000256" key="3">
    <source>
        <dbReference type="ARBA" id="ARBA00022670"/>
    </source>
</evidence>
<organism evidence="8 9">
    <name type="scientific">Polarella glacialis</name>
    <name type="common">Dinoflagellate</name>
    <dbReference type="NCBI Taxonomy" id="89957"/>
    <lineage>
        <taxon>Eukaryota</taxon>
        <taxon>Sar</taxon>
        <taxon>Alveolata</taxon>
        <taxon>Dinophyceae</taxon>
        <taxon>Suessiales</taxon>
        <taxon>Suessiaceae</taxon>
        <taxon>Polarella</taxon>
    </lineage>
</organism>
<comment type="catalytic activity">
    <reaction evidence="1">
        <text>Thiol-dependent hydrolysis of ester, thioester, amide, peptide and isopeptide bonds formed by the C-terminal Gly of ubiquitin (a 76-residue protein attached to proteins as an intracellular targeting signal).</text>
        <dbReference type="EC" id="3.4.19.12"/>
    </reaction>
</comment>
<keyword evidence="6" id="KW-0788">Thiol protease</keyword>
<feature type="domain" description="OTU1 Ubl" evidence="7">
    <location>
        <begin position="1"/>
        <end position="47"/>
    </location>
</feature>